<dbReference type="Proteomes" id="UP000700706">
    <property type="component" value="Unassembled WGS sequence"/>
</dbReference>
<reference evidence="1" key="1">
    <citation type="submission" date="2020-06" db="EMBL/GenBank/DDBJ databases">
        <title>Stable isotope informed genome-resolved metagenomics uncovers potential trophic interactions in rhizosphere soil.</title>
        <authorList>
            <person name="Starr E.P."/>
            <person name="Shi S."/>
            <person name="Blazewicz S.J."/>
            <person name="Koch B.J."/>
            <person name="Probst A.J."/>
            <person name="Hungate B.A."/>
            <person name="Pett-Ridge J."/>
            <person name="Firestone M.K."/>
            <person name="Banfield J.F."/>
        </authorList>
    </citation>
    <scope>NUCLEOTIDE SEQUENCE</scope>
    <source>
        <strain evidence="1">YM_69_17</strain>
    </source>
</reference>
<evidence type="ECO:0000313" key="1">
    <source>
        <dbReference type="EMBL" id="MBW8726157.1"/>
    </source>
</evidence>
<dbReference type="EMBL" id="JAEKLZ010000200">
    <property type="protein sequence ID" value="MBW8726157.1"/>
    <property type="molecule type" value="Genomic_DNA"/>
</dbReference>
<comment type="caution">
    <text evidence="1">The sequence shown here is derived from an EMBL/GenBank/DDBJ whole genome shotgun (WGS) entry which is preliminary data.</text>
</comment>
<evidence type="ECO:0000313" key="2">
    <source>
        <dbReference type="Proteomes" id="UP000700706"/>
    </source>
</evidence>
<sequence>MSMVTWELKATELANCNCSYGCPCQFNDLPTHGHCRAAVGFLIESGHFGDVSLDGLRAVGLYRWPGPVHHGNGIMQLIIDERANAAQRDALLQIMTGQETEDMATMWWVFAAMSPNRLEPLFEPIEIEIDVDRRRGRFVVPGVVEVTGEPIRNPVTGAEHRVRIDLPKGFEYRLAEIGSGTTKATGGIELDLAGTYAQFARIHLNNAGIVA</sequence>
<dbReference type="InterPro" id="IPR009758">
    <property type="entry name" value="DUF1326"/>
</dbReference>
<dbReference type="Pfam" id="PF07040">
    <property type="entry name" value="DUF1326"/>
    <property type="match status" value="1"/>
</dbReference>
<protein>
    <submittedName>
        <fullName evidence="1">DUF1326 domain-containing protein</fullName>
    </submittedName>
</protein>
<gene>
    <name evidence="1" type="ORF">JF625_13500</name>
</gene>
<proteinExistence type="predicted"/>
<dbReference type="AlphaFoldDB" id="A0A952KEA0"/>
<name>A0A952KEA0_9PROT</name>
<organism evidence="1 2">
    <name type="scientific">Inquilinus limosus</name>
    <dbReference type="NCBI Taxonomy" id="171674"/>
    <lineage>
        <taxon>Bacteria</taxon>
        <taxon>Pseudomonadati</taxon>
        <taxon>Pseudomonadota</taxon>
        <taxon>Alphaproteobacteria</taxon>
        <taxon>Rhodospirillales</taxon>
        <taxon>Rhodospirillaceae</taxon>
        <taxon>Inquilinus</taxon>
    </lineage>
</organism>
<accession>A0A952KEA0</accession>
<dbReference type="InterPro" id="IPR014581">
    <property type="entry name" value="UCP033303"/>
</dbReference>
<dbReference type="PIRSF" id="PIRSF033303">
    <property type="entry name" value="UCP033303"/>
    <property type="match status" value="1"/>
</dbReference>